<sequence>MSLQIKCISMKRTGNFKICWIPSSVLNSTIPSEFSTSYKPRGPNLSSVLYHLSLDLAERS</sequence>
<organism evidence="1">
    <name type="scientific">Anguilla anguilla</name>
    <name type="common">European freshwater eel</name>
    <name type="synonym">Muraena anguilla</name>
    <dbReference type="NCBI Taxonomy" id="7936"/>
    <lineage>
        <taxon>Eukaryota</taxon>
        <taxon>Metazoa</taxon>
        <taxon>Chordata</taxon>
        <taxon>Craniata</taxon>
        <taxon>Vertebrata</taxon>
        <taxon>Euteleostomi</taxon>
        <taxon>Actinopterygii</taxon>
        <taxon>Neopterygii</taxon>
        <taxon>Teleostei</taxon>
        <taxon>Anguilliformes</taxon>
        <taxon>Anguillidae</taxon>
        <taxon>Anguilla</taxon>
    </lineage>
</organism>
<accession>A0A0E9XFQ4</accession>
<dbReference type="AlphaFoldDB" id="A0A0E9XFQ4"/>
<reference evidence="1" key="2">
    <citation type="journal article" date="2015" name="Fish Shellfish Immunol.">
        <title>Early steps in the European eel (Anguilla anguilla)-Vibrio vulnificus interaction in the gills: Role of the RtxA13 toxin.</title>
        <authorList>
            <person name="Callol A."/>
            <person name="Pajuelo D."/>
            <person name="Ebbesson L."/>
            <person name="Teles M."/>
            <person name="MacKenzie S."/>
            <person name="Amaro C."/>
        </authorList>
    </citation>
    <scope>NUCLEOTIDE SEQUENCE</scope>
</reference>
<proteinExistence type="predicted"/>
<dbReference type="EMBL" id="GBXM01007341">
    <property type="protein sequence ID" value="JAI01237.1"/>
    <property type="molecule type" value="Transcribed_RNA"/>
</dbReference>
<protein>
    <submittedName>
        <fullName evidence="1">Uncharacterized protein</fullName>
    </submittedName>
</protein>
<evidence type="ECO:0000313" key="1">
    <source>
        <dbReference type="EMBL" id="JAI01237.1"/>
    </source>
</evidence>
<reference evidence="1" key="1">
    <citation type="submission" date="2014-11" db="EMBL/GenBank/DDBJ databases">
        <authorList>
            <person name="Amaro Gonzalez C."/>
        </authorList>
    </citation>
    <scope>NUCLEOTIDE SEQUENCE</scope>
</reference>
<name>A0A0E9XFQ4_ANGAN</name>